<keyword evidence="1" id="KW-1133">Transmembrane helix</keyword>
<dbReference type="AlphaFoldDB" id="A0AAW3TXF7"/>
<reference evidence="2 3" key="1">
    <citation type="submission" date="2020-08" db="EMBL/GenBank/DDBJ databases">
        <title>Genomic Encyclopedia of Type Strains, Phase IV (KMG-IV): sequencing the most valuable type-strain genomes for metagenomic binning, comparative biology and taxonomic classification.</title>
        <authorList>
            <person name="Goeker M."/>
        </authorList>
    </citation>
    <scope>NUCLEOTIDE SEQUENCE [LARGE SCALE GENOMIC DNA]</scope>
    <source>
        <strain evidence="2 3">DSM 15581</strain>
    </source>
</reference>
<dbReference type="Proteomes" id="UP000528945">
    <property type="component" value="Unassembled WGS sequence"/>
</dbReference>
<organism evidence="2 3">
    <name type="scientific">Sphingomonas aquatilis</name>
    <dbReference type="NCBI Taxonomy" id="93063"/>
    <lineage>
        <taxon>Bacteria</taxon>
        <taxon>Pseudomonadati</taxon>
        <taxon>Pseudomonadota</taxon>
        <taxon>Alphaproteobacteria</taxon>
        <taxon>Sphingomonadales</taxon>
        <taxon>Sphingomonadaceae</taxon>
        <taxon>Sphingomonas</taxon>
    </lineage>
</organism>
<keyword evidence="3" id="KW-1185">Reference proteome</keyword>
<sequence length="91" mass="9580">MRQRDHRLDKRPSTLVIGQIANERSIGPVPTIAVAPIGHTATLLTVVSMAALGVDIRTVANAGGRVTLAVVMSLFCLGGISLMLICMLKLS</sequence>
<gene>
    <name evidence="2" type="ORF">GGR47_003702</name>
</gene>
<evidence type="ECO:0000256" key="1">
    <source>
        <dbReference type="SAM" id="Phobius"/>
    </source>
</evidence>
<evidence type="ECO:0000313" key="2">
    <source>
        <dbReference type="EMBL" id="MBB3877434.1"/>
    </source>
</evidence>
<keyword evidence="1" id="KW-0472">Membrane</keyword>
<feature type="transmembrane region" description="Helical" evidence="1">
    <location>
        <begin position="32"/>
        <end position="54"/>
    </location>
</feature>
<keyword evidence="1" id="KW-0812">Transmembrane</keyword>
<dbReference type="EMBL" id="JACIDB010000017">
    <property type="protein sequence ID" value="MBB3877434.1"/>
    <property type="molecule type" value="Genomic_DNA"/>
</dbReference>
<dbReference type="RefSeq" id="WP_277286506.1">
    <property type="nucleotide sequence ID" value="NZ_JALEGA010000033.1"/>
</dbReference>
<name>A0AAW3TXF7_9SPHN</name>
<comment type="caution">
    <text evidence="2">The sequence shown here is derived from an EMBL/GenBank/DDBJ whole genome shotgun (WGS) entry which is preliminary data.</text>
</comment>
<accession>A0AAW3TXF7</accession>
<feature type="transmembrane region" description="Helical" evidence="1">
    <location>
        <begin position="66"/>
        <end position="88"/>
    </location>
</feature>
<protein>
    <submittedName>
        <fullName evidence="2">Membrane protein YadS</fullName>
    </submittedName>
</protein>
<proteinExistence type="predicted"/>
<evidence type="ECO:0000313" key="3">
    <source>
        <dbReference type="Proteomes" id="UP000528945"/>
    </source>
</evidence>